<evidence type="ECO:0000256" key="4">
    <source>
        <dbReference type="ARBA" id="ARBA00022645"/>
    </source>
</evidence>
<dbReference type="GO" id="GO:0004185">
    <property type="term" value="F:serine-type carboxypeptidase activity"/>
    <property type="evidence" value="ECO:0007669"/>
    <property type="project" value="UniProtKB-EC"/>
</dbReference>
<keyword evidence="8" id="KW-0865">Zymogen</keyword>
<keyword evidence="9" id="KW-1015">Disulfide bond</keyword>
<dbReference type="FunFam" id="1.20.120.980:FF:000002">
    <property type="entry name" value="lysosomal Pro-X carboxypeptidase"/>
    <property type="match status" value="1"/>
</dbReference>
<dbReference type="FunCoup" id="A0A1S3J1M8">
    <property type="interactions" value="729"/>
</dbReference>
<evidence type="ECO:0000256" key="15">
    <source>
        <dbReference type="ARBA" id="ARBA00073691"/>
    </source>
</evidence>
<dbReference type="RefSeq" id="XP_013404342.1">
    <property type="nucleotide sequence ID" value="XM_013548888.2"/>
</dbReference>
<feature type="signal peptide" evidence="18">
    <location>
        <begin position="1"/>
        <end position="30"/>
    </location>
</feature>
<evidence type="ECO:0000256" key="12">
    <source>
        <dbReference type="ARBA" id="ARBA00052013"/>
    </source>
</evidence>
<keyword evidence="11" id="KW-0458">Lysosome</keyword>
<keyword evidence="10" id="KW-0325">Glycoprotein</keyword>
<evidence type="ECO:0000313" key="19">
    <source>
        <dbReference type="Proteomes" id="UP000085678"/>
    </source>
</evidence>
<name>A0A1S3J1M8_LINAN</name>
<evidence type="ECO:0000256" key="2">
    <source>
        <dbReference type="ARBA" id="ARBA00011079"/>
    </source>
</evidence>
<evidence type="ECO:0000256" key="18">
    <source>
        <dbReference type="SAM" id="SignalP"/>
    </source>
</evidence>
<evidence type="ECO:0000256" key="7">
    <source>
        <dbReference type="ARBA" id="ARBA00022801"/>
    </source>
</evidence>
<dbReference type="GO" id="GO:0005764">
    <property type="term" value="C:lysosome"/>
    <property type="evidence" value="ECO:0007669"/>
    <property type="project" value="UniProtKB-SubCell"/>
</dbReference>
<keyword evidence="7" id="KW-0378">Hydrolase</keyword>
<keyword evidence="4 20" id="KW-0121">Carboxypeptidase</keyword>
<organism evidence="19 20">
    <name type="scientific">Lingula anatina</name>
    <name type="common">Brachiopod</name>
    <name type="synonym">Lingula unguis</name>
    <dbReference type="NCBI Taxonomy" id="7574"/>
    <lineage>
        <taxon>Eukaryota</taxon>
        <taxon>Metazoa</taxon>
        <taxon>Spiralia</taxon>
        <taxon>Lophotrochozoa</taxon>
        <taxon>Brachiopoda</taxon>
        <taxon>Linguliformea</taxon>
        <taxon>Lingulata</taxon>
        <taxon>Lingulida</taxon>
        <taxon>Linguloidea</taxon>
        <taxon>Lingulidae</taxon>
        <taxon>Lingula</taxon>
    </lineage>
</organism>
<evidence type="ECO:0000256" key="14">
    <source>
        <dbReference type="ARBA" id="ARBA00066456"/>
    </source>
</evidence>
<dbReference type="PANTHER" id="PTHR11010:SF38">
    <property type="entry name" value="LYSOSOMAL PRO-X CARBOXYPEPTIDASE"/>
    <property type="match status" value="1"/>
</dbReference>
<protein>
    <recommendedName>
        <fullName evidence="15">Lysosomal Pro-X carboxypeptidase</fullName>
        <ecNumber evidence="14">3.4.16.2</ecNumber>
    </recommendedName>
    <alternativeName>
        <fullName evidence="17">Proline carboxypeptidase</fullName>
    </alternativeName>
    <alternativeName>
        <fullName evidence="16">Prolylcarboxypeptidase</fullName>
    </alternativeName>
</protein>
<comment type="similarity">
    <text evidence="2">Belongs to the peptidase S28 family.</text>
</comment>
<evidence type="ECO:0000256" key="16">
    <source>
        <dbReference type="ARBA" id="ARBA00076475"/>
    </source>
</evidence>
<evidence type="ECO:0000256" key="11">
    <source>
        <dbReference type="ARBA" id="ARBA00023228"/>
    </source>
</evidence>
<dbReference type="Gene3D" id="3.40.50.1820">
    <property type="entry name" value="alpha/beta hydrolase"/>
    <property type="match status" value="1"/>
</dbReference>
<comment type="function">
    <text evidence="13">Cleaves C-terminal amino acids linked to proline in peptides such as angiotensin II, III and des-Arg9-bradykinin. This cleavage occurs at acidic pH, but enzymatic activity is retained with some substrates at neutral pH.</text>
</comment>
<comment type="catalytic activity">
    <reaction evidence="12">
        <text>Cleavage of a -Pro-|-Xaa bond to release a C-terminal amino acid.</text>
        <dbReference type="EC" id="3.4.16.2"/>
    </reaction>
</comment>
<gene>
    <name evidence="20" type="primary">LOC106169430</name>
</gene>
<reference evidence="20" key="1">
    <citation type="submission" date="2025-08" db="UniProtKB">
        <authorList>
            <consortium name="RefSeq"/>
        </authorList>
    </citation>
    <scope>IDENTIFICATION</scope>
    <source>
        <tissue evidence="20">Gonads</tissue>
    </source>
</reference>
<dbReference type="GO" id="GO:0003085">
    <property type="term" value="P:negative regulation of systemic arterial blood pressure"/>
    <property type="evidence" value="ECO:0007669"/>
    <property type="project" value="TreeGrafter"/>
</dbReference>
<evidence type="ECO:0000256" key="1">
    <source>
        <dbReference type="ARBA" id="ARBA00004371"/>
    </source>
</evidence>
<evidence type="ECO:0000313" key="20">
    <source>
        <dbReference type="RefSeq" id="XP_013404342.1"/>
    </source>
</evidence>
<evidence type="ECO:0000256" key="6">
    <source>
        <dbReference type="ARBA" id="ARBA00022729"/>
    </source>
</evidence>
<proteinExistence type="inferred from homology"/>
<dbReference type="InterPro" id="IPR029058">
    <property type="entry name" value="AB_hydrolase_fold"/>
</dbReference>
<dbReference type="GO" id="GO:0006508">
    <property type="term" value="P:proteolysis"/>
    <property type="evidence" value="ECO:0007669"/>
    <property type="project" value="UniProtKB-KW"/>
</dbReference>
<dbReference type="InterPro" id="IPR008758">
    <property type="entry name" value="Peptidase_S28"/>
</dbReference>
<accession>A0A1S3J1M8</accession>
<dbReference type="GO" id="GO:0008239">
    <property type="term" value="F:dipeptidyl-peptidase activity"/>
    <property type="evidence" value="ECO:0007669"/>
    <property type="project" value="TreeGrafter"/>
</dbReference>
<evidence type="ECO:0000256" key="5">
    <source>
        <dbReference type="ARBA" id="ARBA00022670"/>
    </source>
</evidence>
<dbReference type="EC" id="3.4.16.2" evidence="14"/>
<dbReference type="Proteomes" id="UP000085678">
    <property type="component" value="Unplaced"/>
</dbReference>
<keyword evidence="6 18" id="KW-0732">Signal</keyword>
<dbReference type="Pfam" id="PF05577">
    <property type="entry name" value="Peptidase_S28"/>
    <property type="match status" value="1"/>
</dbReference>
<evidence type="ECO:0000256" key="8">
    <source>
        <dbReference type="ARBA" id="ARBA00023145"/>
    </source>
</evidence>
<dbReference type="InterPro" id="IPR042269">
    <property type="entry name" value="Ser_carbopepase_S28_SKS"/>
</dbReference>
<comment type="subunit">
    <text evidence="3">Homodimer.</text>
</comment>
<evidence type="ECO:0000256" key="13">
    <source>
        <dbReference type="ARBA" id="ARBA00059701"/>
    </source>
</evidence>
<keyword evidence="5" id="KW-0645">Protease</keyword>
<dbReference type="AlphaFoldDB" id="A0A1S3J1M8"/>
<dbReference type="SUPFAM" id="SSF53474">
    <property type="entry name" value="alpha/beta-Hydrolases"/>
    <property type="match status" value="1"/>
</dbReference>
<evidence type="ECO:0000256" key="3">
    <source>
        <dbReference type="ARBA" id="ARBA00011738"/>
    </source>
</evidence>
<dbReference type="KEGG" id="lak:106169430"/>
<dbReference type="PANTHER" id="PTHR11010">
    <property type="entry name" value="PROTEASE S28 PRO-X CARBOXYPEPTIDASE-RELATED"/>
    <property type="match status" value="1"/>
</dbReference>
<keyword evidence="19" id="KW-1185">Reference proteome</keyword>
<comment type="subcellular location">
    <subcellularLocation>
        <location evidence="1">Lysosome</location>
    </subcellularLocation>
</comment>
<evidence type="ECO:0000256" key="9">
    <source>
        <dbReference type="ARBA" id="ARBA00023157"/>
    </source>
</evidence>
<feature type="chain" id="PRO_5010168138" description="Lysosomal Pro-X carboxypeptidase" evidence="18">
    <location>
        <begin position="31"/>
        <end position="492"/>
    </location>
</feature>
<dbReference type="STRING" id="7574.A0A1S3J1M8"/>
<dbReference type="Gene3D" id="1.20.120.980">
    <property type="entry name" value="Serine carboxypeptidase S28, SKS domain"/>
    <property type="match status" value="1"/>
</dbReference>
<dbReference type="OrthoDB" id="2130629at2759"/>
<evidence type="ECO:0000256" key="17">
    <source>
        <dbReference type="ARBA" id="ARBA00076608"/>
    </source>
</evidence>
<sequence length="492" mass="54504">MALPTGKTMFSVLLFAVLTLCALVFDSANGIGFHRSNLYSRTKSILSPGTYRTLYIKTKVDHFSFTNDDTYMMRYLVADQFWDQKGGPIFFYTGNEGDIAWFCNNTGFMWDIAPKFKAMLVFAEHRYYGTSMPYGAESYKDAQHLGYLTSEQALADYAVLINHMKSTIPGAENSPVVAFGGSYGGMLAAWFRMKYPNVVVGALAASAPIWQFPGETPCEVFYQIVSKDYAMSGPGCADTIRTSWKAITNLGQTDAGRKTLSETFHLCKPLKTTADVNAMKAWLSETWGNLAMVDYPYQASFLEPLPAWPIKVVCSHLVNLTKSSDLHLLSGISTAVGVYYNYTGQAKCFNISQQGTADLGDQGWNFQACSEMVMPLCTDGVHDMFEPQPWDFNAFAKDCKKQFGVVPRPQWIKTQYGGKNITSASNIIFSNGRLDPWSGGGVTTSLSDSLIAIIIEEGAHHLDLRGSNPQDPQSVIKARRQEMGIIKKWVQG</sequence>
<dbReference type="GO" id="GO:0043535">
    <property type="term" value="P:regulation of blood vessel endothelial cell migration"/>
    <property type="evidence" value="ECO:0007669"/>
    <property type="project" value="TreeGrafter"/>
</dbReference>
<dbReference type="GeneID" id="106169430"/>
<dbReference type="InParanoid" id="A0A1S3J1M8"/>
<dbReference type="OMA" id="QTCNQMV"/>
<evidence type="ECO:0000256" key="10">
    <source>
        <dbReference type="ARBA" id="ARBA00023180"/>
    </source>
</evidence>